<dbReference type="SUPFAM" id="SSF52047">
    <property type="entry name" value="RNI-like"/>
    <property type="match status" value="1"/>
</dbReference>
<dbReference type="InterPro" id="IPR053772">
    <property type="entry name" value="At1g61320/At1g61330-like"/>
</dbReference>
<dbReference type="PANTHER" id="PTHR34145:SF77">
    <property type="match status" value="1"/>
</dbReference>
<evidence type="ECO:0000259" key="1">
    <source>
        <dbReference type="PROSITE" id="PS50181"/>
    </source>
</evidence>
<dbReference type="RefSeq" id="XP_071933473.1">
    <property type="nucleotide sequence ID" value="XM_072077372.1"/>
</dbReference>
<dbReference type="InterPro" id="IPR036047">
    <property type="entry name" value="F-box-like_dom_sf"/>
</dbReference>
<reference evidence="3" key="1">
    <citation type="submission" date="2025-08" db="UniProtKB">
        <authorList>
            <consortium name="RefSeq"/>
        </authorList>
    </citation>
    <scope>IDENTIFICATION</scope>
    <source>
        <tissue evidence="3">Leaves</tissue>
    </source>
</reference>
<dbReference type="PROSITE" id="PS50181">
    <property type="entry name" value="FBOX"/>
    <property type="match status" value="1"/>
</dbReference>
<dbReference type="Pfam" id="PF00646">
    <property type="entry name" value="F-box"/>
    <property type="match status" value="1"/>
</dbReference>
<gene>
    <name evidence="3" type="primary">LOC140036102</name>
</gene>
<proteinExistence type="predicted"/>
<evidence type="ECO:0000313" key="2">
    <source>
        <dbReference type="Proteomes" id="UP001652660"/>
    </source>
</evidence>
<keyword evidence="2" id="KW-1185">Reference proteome</keyword>
<feature type="domain" description="F-box" evidence="1">
    <location>
        <begin position="20"/>
        <end position="53"/>
    </location>
</feature>
<name>A0ABM4WNW7_COFAR</name>
<dbReference type="InterPro" id="IPR055357">
    <property type="entry name" value="LRR_At1g61320_AtMIF1"/>
</dbReference>
<dbReference type="PANTHER" id="PTHR34145">
    <property type="entry name" value="OS02G0105600 PROTEIN"/>
    <property type="match status" value="1"/>
</dbReference>
<evidence type="ECO:0000313" key="3">
    <source>
        <dbReference type="RefSeq" id="XP_071933473.1"/>
    </source>
</evidence>
<dbReference type="InterPro" id="IPR032675">
    <property type="entry name" value="LRR_dom_sf"/>
</dbReference>
<accession>A0ABM4WNW7</accession>
<dbReference type="SUPFAM" id="SSF81383">
    <property type="entry name" value="F-box domain"/>
    <property type="match status" value="1"/>
</dbReference>
<dbReference type="Proteomes" id="UP001652660">
    <property type="component" value="Chromosome 2e"/>
</dbReference>
<dbReference type="GeneID" id="140036102"/>
<organism evidence="2 3">
    <name type="scientific">Coffea arabica</name>
    <name type="common">Arabian coffee</name>
    <dbReference type="NCBI Taxonomy" id="13443"/>
    <lineage>
        <taxon>Eukaryota</taxon>
        <taxon>Viridiplantae</taxon>
        <taxon>Streptophyta</taxon>
        <taxon>Embryophyta</taxon>
        <taxon>Tracheophyta</taxon>
        <taxon>Spermatophyta</taxon>
        <taxon>Magnoliopsida</taxon>
        <taxon>eudicotyledons</taxon>
        <taxon>Gunneridae</taxon>
        <taxon>Pentapetalae</taxon>
        <taxon>asterids</taxon>
        <taxon>lamiids</taxon>
        <taxon>Gentianales</taxon>
        <taxon>Rubiaceae</taxon>
        <taxon>Ixoroideae</taxon>
        <taxon>Gardenieae complex</taxon>
        <taxon>Bertiereae - Coffeeae clade</taxon>
        <taxon>Coffeeae</taxon>
        <taxon>Coffea</taxon>
    </lineage>
</organism>
<dbReference type="InterPro" id="IPR001810">
    <property type="entry name" value="F-box_dom"/>
</dbReference>
<protein>
    <submittedName>
        <fullName evidence="3">FBD-associated F-box protein At1g61330</fullName>
    </submittedName>
</protein>
<dbReference type="Gene3D" id="3.80.10.10">
    <property type="entry name" value="Ribonuclease Inhibitor"/>
    <property type="match status" value="1"/>
</dbReference>
<sequence length="469" mass="54470">MASPRESKKAKITRDGKTYPSTLKNFPDELIEKIISHFQLKECTRAALLSKRFINSWKLNRNLCFVVNKQRFPRDAYASLVDRVLDQHWGPKVERLVLTFDPTGQENRVKGWIQTAVAKGVEELRLDFRGGHQPYPFSSDLIDATPIRALELNNCLVGFATELNGLRFLKALVLKNVRLGNKFTETIFNSCLLLENLEFVNCNNDPRLRISAGYLNHFKSLKVEGFRNILSIFINAPTLKSLHYNGDICKFTFSCSFPSLDVATFDFRPNRMRQLDEVEQIIMSVSFCTDLTICSSILEGLSPRLKDFKYREFQFCLMRLRKLTLFLGGSRYRRRTTFVNPCDIVVFLMKCPLIEKIHIDLGDYPFEEGLFWKLIVKDSFEHCCPSFQLLKELRIGNFKFRELEFRLLKIIVDNASSLAVVILNTCGNIMRTTEEKTLLEWMSKQNCRFEVSENNNKRRLGIFRQKKGN</sequence>
<dbReference type="Pfam" id="PF23622">
    <property type="entry name" value="LRR_At1g61320_AtMIF1"/>
    <property type="match status" value="1"/>
</dbReference>